<reference evidence="1" key="2">
    <citation type="submission" date="2021-10" db="EMBL/GenBank/DDBJ databases">
        <title>Phylogenomics reveals ancestral predisposition of the termite-cultivated fungus Termitomyces towards a domesticated lifestyle.</title>
        <authorList>
            <person name="Auxier B."/>
            <person name="Grum-Grzhimaylo A."/>
            <person name="Cardenas M.E."/>
            <person name="Lodge J.D."/>
            <person name="Laessoe T."/>
            <person name="Pedersen O."/>
            <person name="Smith M.E."/>
            <person name="Kuyper T.W."/>
            <person name="Franco-Molano E.A."/>
            <person name="Baroni T.J."/>
            <person name="Aanen D.K."/>
        </authorList>
    </citation>
    <scope>NUCLEOTIDE SEQUENCE</scope>
    <source>
        <strain evidence="1">D49</strain>
    </source>
</reference>
<protein>
    <submittedName>
        <fullName evidence="1">Uncharacterized protein</fullName>
    </submittedName>
</protein>
<dbReference type="AlphaFoldDB" id="A0A9P7FSD9"/>
<comment type="caution">
    <text evidence="1">The sequence shown here is derived from an EMBL/GenBank/DDBJ whole genome shotgun (WGS) entry which is preliminary data.</text>
</comment>
<gene>
    <name evidence="1" type="ORF">H0H81_011381</name>
</gene>
<proteinExistence type="predicted"/>
<sequence length="126" mass="14304">MLANISLPGKISEDDTNANSSCFAWLYSKRFDVQQAQALRRECENSVEFGVPHFLSDLSAYAYPSHRTMQCLSMLLTYYIPLPFPALRLDSSSLMLPSTHRKRPEDGGTSMERRPRLILPSAIYTD</sequence>
<evidence type="ECO:0000313" key="2">
    <source>
        <dbReference type="Proteomes" id="UP000717328"/>
    </source>
</evidence>
<dbReference type="EMBL" id="JABCKI010006100">
    <property type="protein sequence ID" value="KAG5635403.1"/>
    <property type="molecule type" value="Genomic_DNA"/>
</dbReference>
<accession>A0A9P7FSD9</accession>
<name>A0A9P7FSD9_9AGAR</name>
<evidence type="ECO:0000313" key="1">
    <source>
        <dbReference type="EMBL" id="KAG5635403.1"/>
    </source>
</evidence>
<organism evidence="1 2">
    <name type="scientific">Sphagnurus paluster</name>
    <dbReference type="NCBI Taxonomy" id="117069"/>
    <lineage>
        <taxon>Eukaryota</taxon>
        <taxon>Fungi</taxon>
        <taxon>Dikarya</taxon>
        <taxon>Basidiomycota</taxon>
        <taxon>Agaricomycotina</taxon>
        <taxon>Agaricomycetes</taxon>
        <taxon>Agaricomycetidae</taxon>
        <taxon>Agaricales</taxon>
        <taxon>Tricholomatineae</taxon>
        <taxon>Lyophyllaceae</taxon>
        <taxon>Sphagnurus</taxon>
    </lineage>
</organism>
<keyword evidence="2" id="KW-1185">Reference proteome</keyword>
<reference evidence="1" key="1">
    <citation type="submission" date="2021-02" db="EMBL/GenBank/DDBJ databases">
        <authorList>
            <person name="Nieuwenhuis M."/>
            <person name="Van De Peppel L.J.J."/>
        </authorList>
    </citation>
    <scope>NUCLEOTIDE SEQUENCE</scope>
    <source>
        <strain evidence="1">D49</strain>
    </source>
</reference>
<dbReference type="Proteomes" id="UP000717328">
    <property type="component" value="Unassembled WGS sequence"/>
</dbReference>